<sequence length="57" mass="6678">MNGVEYTRDDSDRVVDLEDDGLPVLPDQTRDDTDRGWGERSYSNDDRLIEDRPPHWS</sequence>
<name>A0ABQ5QNZ4_9ACTN</name>
<feature type="region of interest" description="Disordered" evidence="1">
    <location>
        <begin position="1"/>
        <end position="57"/>
    </location>
</feature>
<keyword evidence="3" id="KW-1185">Reference proteome</keyword>
<dbReference type="Proteomes" id="UP001144280">
    <property type="component" value="Unassembled WGS sequence"/>
</dbReference>
<dbReference type="EMBL" id="BSDI01000003">
    <property type="protein sequence ID" value="GLH95562.1"/>
    <property type="molecule type" value="Genomic_DNA"/>
</dbReference>
<feature type="compositionally biased region" description="Basic and acidic residues" evidence="1">
    <location>
        <begin position="28"/>
        <end position="57"/>
    </location>
</feature>
<gene>
    <name evidence="2" type="ORF">Pa4123_08340</name>
</gene>
<evidence type="ECO:0000256" key="1">
    <source>
        <dbReference type="SAM" id="MobiDB-lite"/>
    </source>
</evidence>
<protein>
    <submittedName>
        <fullName evidence="2">Uncharacterized protein</fullName>
    </submittedName>
</protein>
<evidence type="ECO:0000313" key="2">
    <source>
        <dbReference type="EMBL" id="GLH95562.1"/>
    </source>
</evidence>
<evidence type="ECO:0000313" key="3">
    <source>
        <dbReference type="Proteomes" id="UP001144280"/>
    </source>
</evidence>
<organism evidence="2 3">
    <name type="scientific">Phytohabitans aurantiacus</name>
    <dbReference type="NCBI Taxonomy" id="3016789"/>
    <lineage>
        <taxon>Bacteria</taxon>
        <taxon>Bacillati</taxon>
        <taxon>Actinomycetota</taxon>
        <taxon>Actinomycetes</taxon>
        <taxon>Micromonosporales</taxon>
        <taxon>Micromonosporaceae</taxon>
    </lineage>
</organism>
<proteinExistence type="predicted"/>
<reference evidence="2" key="1">
    <citation type="submission" date="2022-12" db="EMBL/GenBank/DDBJ databases">
        <title>New Phytohabitans aurantiacus sp. RD004123 nov., an actinomycete isolated from soil.</title>
        <authorList>
            <person name="Triningsih D.W."/>
            <person name="Harunari E."/>
            <person name="Igarashi Y."/>
        </authorList>
    </citation>
    <scope>NUCLEOTIDE SEQUENCE</scope>
    <source>
        <strain evidence="2">RD004123</strain>
    </source>
</reference>
<feature type="compositionally biased region" description="Basic and acidic residues" evidence="1">
    <location>
        <begin position="1"/>
        <end position="16"/>
    </location>
</feature>
<accession>A0ABQ5QNZ4</accession>
<comment type="caution">
    <text evidence="2">The sequence shown here is derived from an EMBL/GenBank/DDBJ whole genome shotgun (WGS) entry which is preliminary data.</text>
</comment>
<dbReference type="RefSeq" id="WP_281892581.1">
    <property type="nucleotide sequence ID" value="NZ_BSDI01000003.1"/>
</dbReference>